<evidence type="ECO:0000313" key="2">
    <source>
        <dbReference type="EMBL" id="KAL1130035.1"/>
    </source>
</evidence>
<dbReference type="EMBL" id="JBFDAA010000008">
    <property type="protein sequence ID" value="KAL1130035.1"/>
    <property type="molecule type" value="Genomic_DNA"/>
</dbReference>
<organism evidence="2 3">
    <name type="scientific">Ranatra chinensis</name>
    <dbReference type="NCBI Taxonomy" id="642074"/>
    <lineage>
        <taxon>Eukaryota</taxon>
        <taxon>Metazoa</taxon>
        <taxon>Ecdysozoa</taxon>
        <taxon>Arthropoda</taxon>
        <taxon>Hexapoda</taxon>
        <taxon>Insecta</taxon>
        <taxon>Pterygota</taxon>
        <taxon>Neoptera</taxon>
        <taxon>Paraneoptera</taxon>
        <taxon>Hemiptera</taxon>
        <taxon>Heteroptera</taxon>
        <taxon>Panheteroptera</taxon>
        <taxon>Nepomorpha</taxon>
        <taxon>Nepidae</taxon>
        <taxon>Ranatrinae</taxon>
        <taxon>Ranatra</taxon>
    </lineage>
</organism>
<dbReference type="AlphaFoldDB" id="A0ABD0YFE8"/>
<gene>
    <name evidence="2" type="ORF">AAG570_012978</name>
</gene>
<accession>A0ABD0YFE8</accession>
<name>A0ABD0YFE8_9HEMI</name>
<evidence type="ECO:0000313" key="3">
    <source>
        <dbReference type="Proteomes" id="UP001558652"/>
    </source>
</evidence>
<evidence type="ECO:0000256" key="1">
    <source>
        <dbReference type="SAM" id="MobiDB-lite"/>
    </source>
</evidence>
<feature type="region of interest" description="Disordered" evidence="1">
    <location>
        <begin position="223"/>
        <end position="244"/>
    </location>
</feature>
<sequence length="244" mass="28561">MVNTILNTKLTAKDIAVFQLANLKDDYTAKLKKYYDEHDAVKRRRDRYSRYWGLRAFKRVTSYSFLMAIWRERIMDQKRFKGYWKKELEYIFKARCVKKNRRVLLLTYKHFKDNTIGIIRSRFLRQGQDNLALFNCSNEVNVEVGSLHVRANLKKPIMDGERKLTRVIRTQQSTEKKIIKEELEKVTAEKLRVKAIRKRKTLPDLSIGDTSLPVLVHYSTGITPQGSQGANGSSICEKGLRDGR</sequence>
<keyword evidence="3" id="KW-1185">Reference proteome</keyword>
<reference evidence="2 3" key="1">
    <citation type="submission" date="2024-07" db="EMBL/GenBank/DDBJ databases">
        <title>Chromosome-level genome assembly of the water stick insect Ranatra chinensis (Heteroptera: Nepidae).</title>
        <authorList>
            <person name="Liu X."/>
        </authorList>
    </citation>
    <scope>NUCLEOTIDE SEQUENCE [LARGE SCALE GENOMIC DNA]</scope>
    <source>
        <strain evidence="2">Cailab_2021Rc</strain>
        <tissue evidence="2">Muscle</tissue>
    </source>
</reference>
<dbReference type="Proteomes" id="UP001558652">
    <property type="component" value="Unassembled WGS sequence"/>
</dbReference>
<proteinExistence type="predicted"/>
<comment type="caution">
    <text evidence="2">The sequence shown here is derived from an EMBL/GenBank/DDBJ whole genome shotgun (WGS) entry which is preliminary data.</text>
</comment>
<feature type="compositionally biased region" description="Polar residues" evidence="1">
    <location>
        <begin position="223"/>
        <end position="234"/>
    </location>
</feature>
<protein>
    <submittedName>
        <fullName evidence="2">Uncharacterized protein</fullName>
    </submittedName>
</protein>